<evidence type="ECO:0000313" key="6">
    <source>
        <dbReference type="EMBL" id="KAK3374326.1"/>
    </source>
</evidence>
<feature type="domain" description="Glucose-methanol-choline oxidoreductase N-terminal" evidence="4">
    <location>
        <begin position="31"/>
        <end position="330"/>
    </location>
</feature>
<keyword evidence="7" id="KW-1185">Reference proteome</keyword>
<dbReference type="SUPFAM" id="SSF51905">
    <property type="entry name" value="FAD/NAD(P)-binding domain"/>
    <property type="match status" value="1"/>
</dbReference>
<evidence type="ECO:0000256" key="3">
    <source>
        <dbReference type="SAM" id="SignalP"/>
    </source>
</evidence>
<dbReference type="GO" id="GO:0016614">
    <property type="term" value="F:oxidoreductase activity, acting on CH-OH group of donors"/>
    <property type="evidence" value="ECO:0007669"/>
    <property type="project" value="InterPro"/>
</dbReference>
<comment type="caution">
    <text evidence="6">The sequence shown here is derived from an EMBL/GenBank/DDBJ whole genome shotgun (WGS) entry which is preliminary data.</text>
</comment>
<dbReference type="Gene3D" id="3.30.560.10">
    <property type="entry name" value="Glucose Oxidase, domain 3"/>
    <property type="match status" value="1"/>
</dbReference>
<feature type="chain" id="PRO_5042016293" evidence="3">
    <location>
        <begin position="22"/>
        <end position="566"/>
    </location>
</feature>
<dbReference type="InterPro" id="IPR036188">
    <property type="entry name" value="FAD/NAD-bd_sf"/>
</dbReference>
<dbReference type="Pfam" id="PF00732">
    <property type="entry name" value="GMC_oxred_N"/>
    <property type="match status" value="1"/>
</dbReference>
<evidence type="ECO:0000313" key="7">
    <source>
        <dbReference type="Proteomes" id="UP001287356"/>
    </source>
</evidence>
<dbReference type="Proteomes" id="UP001287356">
    <property type="component" value="Unassembled WGS sequence"/>
</dbReference>
<protein>
    <submittedName>
        <fullName evidence="6">GMC oxidoreductase-like protein</fullName>
    </submittedName>
</protein>
<dbReference type="PANTHER" id="PTHR11552:SF138">
    <property type="entry name" value="DEHYDROGENASE PKFF-RELATED"/>
    <property type="match status" value="1"/>
</dbReference>
<dbReference type="AlphaFoldDB" id="A0AAE0KE63"/>
<keyword evidence="3" id="KW-0732">Signal</keyword>
<feature type="signal peptide" evidence="3">
    <location>
        <begin position="1"/>
        <end position="21"/>
    </location>
</feature>
<evidence type="ECO:0000256" key="1">
    <source>
        <dbReference type="ARBA" id="ARBA00010790"/>
    </source>
</evidence>
<dbReference type="PANTHER" id="PTHR11552">
    <property type="entry name" value="GLUCOSE-METHANOL-CHOLINE GMC OXIDOREDUCTASE"/>
    <property type="match status" value="1"/>
</dbReference>
<keyword evidence="2" id="KW-0325">Glycoprotein</keyword>
<accession>A0AAE0KE63</accession>
<proteinExistence type="inferred from homology"/>
<dbReference type="EMBL" id="JAULSN010000004">
    <property type="protein sequence ID" value="KAK3374326.1"/>
    <property type="molecule type" value="Genomic_DNA"/>
</dbReference>
<reference evidence="6" key="1">
    <citation type="journal article" date="2023" name="Mol. Phylogenet. Evol.">
        <title>Genome-scale phylogeny and comparative genomics of the fungal order Sordariales.</title>
        <authorList>
            <person name="Hensen N."/>
            <person name="Bonometti L."/>
            <person name="Westerberg I."/>
            <person name="Brannstrom I.O."/>
            <person name="Guillou S."/>
            <person name="Cros-Aarteil S."/>
            <person name="Calhoun S."/>
            <person name="Haridas S."/>
            <person name="Kuo A."/>
            <person name="Mondo S."/>
            <person name="Pangilinan J."/>
            <person name="Riley R."/>
            <person name="LaButti K."/>
            <person name="Andreopoulos B."/>
            <person name="Lipzen A."/>
            <person name="Chen C."/>
            <person name="Yan M."/>
            <person name="Daum C."/>
            <person name="Ng V."/>
            <person name="Clum A."/>
            <person name="Steindorff A."/>
            <person name="Ohm R.A."/>
            <person name="Martin F."/>
            <person name="Silar P."/>
            <person name="Natvig D.O."/>
            <person name="Lalanne C."/>
            <person name="Gautier V."/>
            <person name="Ament-Velasquez S.L."/>
            <person name="Kruys A."/>
            <person name="Hutchinson M.I."/>
            <person name="Powell A.J."/>
            <person name="Barry K."/>
            <person name="Miller A.N."/>
            <person name="Grigoriev I.V."/>
            <person name="Debuchy R."/>
            <person name="Gladieux P."/>
            <person name="Hiltunen Thoren M."/>
            <person name="Johannesson H."/>
        </authorList>
    </citation>
    <scope>NUCLEOTIDE SEQUENCE</scope>
    <source>
        <strain evidence="6">CBS 958.72</strain>
    </source>
</reference>
<reference evidence="6" key="2">
    <citation type="submission" date="2023-06" db="EMBL/GenBank/DDBJ databases">
        <authorList>
            <consortium name="Lawrence Berkeley National Laboratory"/>
            <person name="Haridas S."/>
            <person name="Hensen N."/>
            <person name="Bonometti L."/>
            <person name="Westerberg I."/>
            <person name="Brannstrom I.O."/>
            <person name="Guillou S."/>
            <person name="Cros-Aarteil S."/>
            <person name="Calhoun S."/>
            <person name="Kuo A."/>
            <person name="Mondo S."/>
            <person name="Pangilinan J."/>
            <person name="Riley R."/>
            <person name="Labutti K."/>
            <person name="Andreopoulos B."/>
            <person name="Lipzen A."/>
            <person name="Chen C."/>
            <person name="Yanf M."/>
            <person name="Daum C."/>
            <person name="Ng V."/>
            <person name="Clum A."/>
            <person name="Steindorff A."/>
            <person name="Ohm R."/>
            <person name="Martin F."/>
            <person name="Silar P."/>
            <person name="Natvig D."/>
            <person name="Lalanne C."/>
            <person name="Gautier V."/>
            <person name="Ament-Velasquez S.L."/>
            <person name="Kruys A."/>
            <person name="Hutchinson M.I."/>
            <person name="Powell A.J."/>
            <person name="Barry K."/>
            <person name="Miller A.N."/>
            <person name="Grigoriev I.V."/>
            <person name="Debuchy R."/>
            <person name="Gladieux P."/>
            <person name="Thoren M.H."/>
            <person name="Johannesson H."/>
        </authorList>
    </citation>
    <scope>NUCLEOTIDE SEQUENCE</scope>
    <source>
        <strain evidence="6">CBS 958.72</strain>
    </source>
</reference>
<evidence type="ECO:0000259" key="5">
    <source>
        <dbReference type="Pfam" id="PF05199"/>
    </source>
</evidence>
<organism evidence="6 7">
    <name type="scientific">Lasiosphaeria ovina</name>
    <dbReference type="NCBI Taxonomy" id="92902"/>
    <lineage>
        <taxon>Eukaryota</taxon>
        <taxon>Fungi</taxon>
        <taxon>Dikarya</taxon>
        <taxon>Ascomycota</taxon>
        <taxon>Pezizomycotina</taxon>
        <taxon>Sordariomycetes</taxon>
        <taxon>Sordariomycetidae</taxon>
        <taxon>Sordariales</taxon>
        <taxon>Lasiosphaeriaceae</taxon>
        <taxon>Lasiosphaeria</taxon>
    </lineage>
</organism>
<dbReference type="GO" id="GO:0050660">
    <property type="term" value="F:flavin adenine dinucleotide binding"/>
    <property type="evidence" value="ECO:0007669"/>
    <property type="project" value="InterPro"/>
</dbReference>
<evidence type="ECO:0000259" key="4">
    <source>
        <dbReference type="Pfam" id="PF00732"/>
    </source>
</evidence>
<sequence>MLTARSCAALVWSLTLTLVDGGNPKRLPSIIGGGTAGLTIASRLAPHASVAVIEAGGFYEVDNGNKSIVPFYAFTQPFLGVSTYVKNPLMDWDLLTVPQSGANDRIIHYAQAKTLGGCSAHSTLAYLRGTKGSQDRWTEVSCTLSPPNWQKRKTPNATFEYDMSAFETGKKSGPVHVSWANYVDPSAPWLARALQTTGVPMSSLGLNSGTHSGFGAWSTTMIDPQSATRSSATEYLHDAIQDTSIMVYHRTQALKINFDPATKTATSVRVSTLGLEYTLAAAKEIILSAGVFHTPQLLIVSGIGPASTLQRHSIPAVAALPGVGQSLQDQISISVSSGLNTPSASTLINDPAAFPAVLDEYLASRSGPLSSAGGYLSFEKLPAPFRTSLSNATLSALAALPQDFPELEYIVAAFPSSDPSKIPTIGAVSATLLHPFSRGTVTLASGSMADAPVIDLGWLTHPTDQDLLVASVKRLRQFWNATALQPVKTGDGEIAPGANITADNDILAWEGDPMAVVDAQGRVLGGVQKLRVVDASVLPFALPAHPTATLYALAEKIADDILRGLR</sequence>
<dbReference type="InterPro" id="IPR000172">
    <property type="entry name" value="GMC_OxRdtase_N"/>
</dbReference>
<name>A0AAE0KE63_9PEZI</name>
<dbReference type="InterPro" id="IPR007867">
    <property type="entry name" value="GMC_OxRtase_C"/>
</dbReference>
<gene>
    <name evidence="6" type="ORF">B0T24DRAFT_704705</name>
</gene>
<dbReference type="GO" id="GO:0044550">
    <property type="term" value="P:secondary metabolite biosynthetic process"/>
    <property type="evidence" value="ECO:0007669"/>
    <property type="project" value="TreeGrafter"/>
</dbReference>
<feature type="domain" description="Glucose-methanol-choline oxidoreductase C-terminal" evidence="5">
    <location>
        <begin position="435"/>
        <end position="554"/>
    </location>
</feature>
<dbReference type="PIRSF" id="PIRSF000137">
    <property type="entry name" value="Alcohol_oxidase"/>
    <property type="match status" value="1"/>
</dbReference>
<dbReference type="InterPro" id="IPR012132">
    <property type="entry name" value="GMC_OxRdtase"/>
</dbReference>
<dbReference type="Gene3D" id="3.50.50.60">
    <property type="entry name" value="FAD/NAD(P)-binding domain"/>
    <property type="match status" value="1"/>
</dbReference>
<dbReference type="Pfam" id="PF05199">
    <property type="entry name" value="GMC_oxred_C"/>
    <property type="match status" value="1"/>
</dbReference>
<evidence type="ECO:0000256" key="2">
    <source>
        <dbReference type="ARBA" id="ARBA00023180"/>
    </source>
</evidence>
<comment type="similarity">
    <text evidence="1">Belongs to the GMC oxidoreductase family.</text>
</comment>
<dbReference type="SUPFAM" id="SSF54373">
    <property type="entry name" value="FAD-linked reductases, C-terminal domain"/>
    <property type="match status" value="1"/>
</dbReference>